<feature type="compositionally biased region" description="Polar residues" evidence="1">
    <location>
        <begin position="1"/>
        <end position="11"/>
    </location>
</feature>
<accession>A0A1I7ZK25</accession>
<sequence>MSNDTDLSPSSIIGRALSRPQGRWRPHCFDTNSGERGDNEQSPKGSAAACCVLRTVATHHLACSVVGVAPSLPTAAKWPRGGSPKRI</sequence>
<feature type="region of interest" description="Disordered" evidence="1">
    <location>
        <begin position="1"/>
        <end position="45"/>
    </location>
</feature>
<dbReference type="AlphaFoldDB" id="A0A1I7ZK25"/>
<protein>
    <submittedName>
        <fullName evidence="3">Uncharacterized protein</fullName>
    </submittedName>
</protein>
<reference evidence="3" key="1">
    <citation type="submission" date="2016-11" db="UniProtKB">
        <authorList>
            <consortium name="WormBaseParasite"/>
        </authorList>
    </citation>
    <scope>IDENTIFICATION</scope>
</reference>
<evidence type="ECO:0000313" key="2">
    <source>
        <dbReference type="Proteomes" id="UP000095287"/>
    </source>
</evidence>
<proteinExistence type="predicted"/>
<dbReference type="WBParaSite" id="L893_g27189.t1">
    <property type="protein sequence ID" value="L893_g27189.t1"/>
    <property type="gene ID" value="L893_g27189"/>
</dbReference>
<evidence type="ECO:0000313" key="3">
    <source>
        <dbReference type="WBParaSite" id="L893_g27189.t1"/>
    </source>
</evidence>
<keyword evidence="2" id="KW-1185">Reference proteome</keyword>
<organism evidence="2 3">
    <name type="scientific">Steinernema glaseri</name>
    <dbReference type="NCBI Taxonomy" id="37863"/>
    <lineage>
        <taxon>Eukaryota</taxon>
        <taxon>Metazoa</taxon>
        <taxon>Ecdysozoa</taxon>
        <taxon>Nematoda</taxon>
        <taxon>Chromadorea</taxon>
        <taxon>Rhabditida</taxon>
        <taxon>Tylenchina</taxon>
        <taxon>Panagrolaimomorpha</taxon>
        <taxon>Strongyloidoidea</taxon>
        <taxon>Steinernematidae</taxon>
        <taxon>Steinernema</taxon>
    </lineage>
</organism>
<dbReference type="Proteomes" id="UP000095287">
    <property type="component" value="Unplaced"/>
</dbReference>
<evidence type="ECO:0000256" key="1">
    <source>
        <dbReference type="SAM" id="MobiDB-lite"/>
    </source>
</evidence>
<name>A0A1I7ZK25_9BILA</name>